<dbReference type="Pfam" id="PF17253">
    <property type="entry name" value="DUF5320"/>
    <property type="match status" value="1"/>
</dbReference>
<accession>A0A662DD85</accession>
<dbReference type="EMBL" id="QMQA01000191">
    <property type="protein sequence ID" value="RLE12112.1"/>
    <property type="molecule type" value="Genomic_DNA"/>
</dbReference>
<dbReference type="PANTHER" id="PTHR42983">
    <property type="entry name" value="DINITROGENASE IRON-MOLYBDENUM COFACTOR PROTEIN-RELATED"/>
    <property type="match status" value="1"/>
</dbReference>
<name>A0A662DD85_UNCAE</name>
<feature type="domain" description="Dinitrogenase iron-molybdenum cofactor biosynthesis" evidence="2">
    <location>
        <begin position="13"/>
        <end position="103"/>
    </location>
</feature>
<evidence type="ECO:0000313" key="4">
    <source>
        <dbReference type="Proteomes" id="UP000280417"/>
    </source>
</evidence>
<reference evidence="3 4" key="1">
    <citation type="submission" date="2018-06" db="EMBL/GenBank/DDBJ databases">
        <title>Extensive metabolic versatility and redundancy in microbially diverse, dynamic hydrothermal sediments.</title>
        <authorList>
            <person name="Dombrowski N."/>
            <person name="Teske A."/>
            <person name="Baker B.J."/>
        </authorList>
    </citation>
    <scope>NUCLEOTIDE SEQUENCE [LARGE SCALE GENOMIC DNA]</scope>
    <source>
        <strain evidence="3">B3_G15</strain>
    </source>
</reference>
<organism evidence="3 4">
    <name type="scientific">Aerophobetes bacterium</name>
    <dbReference type="NCBI Taxonomy" id="2030807"/>
    <lineage>
        <taxon>Bacteria</taxon>
        <taxon>Candidatus Aerophobota</taxon>
    </lineage>
</organism>
<dbReference type="Pfam" id="PF02579">
    <property type="entry name" value="Nitro_FeMo-Co"/>
    <property type="match status" value="1"/>
</dbReference>
<dbReference type="InterPro" id="IPR033913">
    <property type="entry name" value="MTH1175_dom"/>
</dbReference>
<dbReference type="AlphaFoldDB" id="A0A662DD85"/>
<feature type="coiled-coil region" evidence="1">
    <location>
        <begin position="160"/>
        <end position="194"/>
    </location>
</feature>
<sequence>MKIAVTSTGGNLDSQIDPRFGRCQYFIIVNPETMEFEVVQNPNIQAGGGAGIATAQMIAQKGVNTVITGNVGPNAFQTLSAAGIKIIVGASGTVRDVIEKYKKGELKSTIGPSVGAHFGMGGGMGMGRGMGGGRGMGRGMGMGFFQTPYGPGQMGPTAPQMSKEQELAMLKRQAQTIEKQLEQIKTKIKELEEK</sequence>
<dbReference type="InterPro" id="IPR036105">
    <property type="entry name" value="DiNase_FeMo-co_biosyn_sf"/>
</dbReference>
<protein>
    <submittedName>
        <fullName evidence="3">Dinitrogenase iron-molybdenum cofactor biosynthesis protein</fullName>
    </submittedName>
</protein>
<keyword evidence="1" id="KW-0175">Coiled coil</keyword>
<evidence type="ECO:0000259" key="2">
    <source>
        <dbReference type="Pfam" id="PF02579"/>
    </source>
</evidence>
<gene>
    <name evidence="3" type="ORF">DRJ04_06795</name>
</gene>
<dbReference type="PANTHER" id="PTHR42983:SF1">
    <property type="entry name" value="IRON-MOLYBDENUM PROTEIN"/>
    <property type="match status" value="1"/>
</dbReference>
<dbReference type="InterPro" id="IPR035205">
    <property type="entry name" value="DUF5320"/>
</dbReference>
<comment type="caution">
    <text evidence="3">The sequence shown here is derived from an EMBL/GenBank/DDBJ whole genome shotgun (WGS) entry which is preliminary data.</text>
</comment>
<dbReference type="SUPFAM" id="SSF53146">
    <property type="entry name" value="Nitrogenase accessory factor-like"/>
    <property type="match status" value="1"/>
</dbReference>
<evidence type="ECO:0000313" key="3">
    <source>
        <dbReference type="EMBL" id="RLE12112.1"/>
    </source>
</evidence>
<proteinExistence type="predicted"/>
<evidence type="ECO:0000256" key="1">
    <source>
        <dbReference type="SAM" id="Coils"/>
    </source>
</evidence>
<dbReference type="Gene3D" id="3.30.420.130">
    <property type="entry name" value="Dinitrogenase iron-molybdenum cofactor biosynthesis domain"/>
    <property type="match status" value="1"/>
</dbReference>
<dbReference type="InterPro" id="IPR003731">
    <property type="entry name" value="Di-Nase_FeMo-co_biosynth"/>
</dbReference>
<dbReference type="Proteomes" id="UP000280417">
    <property type="component" value="Unassembled WGS sequence"/>
</dbReference>
<dbReference type="CDD" id="cd00851">
    <property type="entry name" value="MTH1175"/>
    <property type="match status" value="1"/>
</dbReference>